<feature type="compositionally biased region" description="Pro residues" evidence="1">
    <location>
        <begin position="812"/>
        <end position="822"/>
    </location>
</feature>
<feature type="region of interest" description="Disordered" evidence="1">
    <location>
        <begin position="776"/>
        <end position="822"/>
    </location>
</feature>
<feature type="compositionally biased region" description="Basic and acidic residues" evidence="1">
    <location>
        <begin position="788"/>
        <end position="801"/>
    </location>
</feature>
<dbReference type="EMBL" id="JBJQOH010000002">
    <property type="protein sequence ID" value="KAL3698606.1"/>
    <property type="molecule type" value="Genomic_DNA"/>
</dbReference>
<feature type="compositionally biased region" description="Acidic residues" evidence="1">
    <location>
        <begin position="399"/>
        <end position="419"/>
    </location>
</feature>
<protein>
    <submittedName>
        <fullName evidence="2">Uncharacterized protein</fullName>
    </submittedName>
</protein>
<feature type="compositionally biased region" description="Basic and acidic residues" evidence="1">
    <location>
        <begin position="48"/>
        <end position="63"/>
    </location>
</feature>
<feature type="compositionally biased region" description="Basic residues" evidence="1">
    <location>
        <begin position="557"/>
        <end position="568"/>
    </location>
</feature>
<feature type="compositionally biased region" description="Basic and acidic residues" evidence="1">
    <location>
        <begin position="73"/>
        <end position="87"/>
    </location>
</feature>
<feature type="compositionally biased region" description="Low complexity" evidence="1">
    <location>
        <begin position="430"/>
        <end position="448"/>
    </location>
</feature>
<gene>
    <name evidence="2" type="ORF">R1sor_012682</name>
</gene>
<feature type="compositionally biased region" description="Polar residues" evidence="1">
    <location>
        <begin position="337"/>
        <end position="346"/>
    </location>
</feature>
<feature type="compositionally biased region" description="Basic and acidic residues" evidence="1">
    <location>
        <begin position="516"/>
        <end position="525"/>
    </location>
</feature>
<name>A0ABD3I8K1_9MARC</name>
<evidence type="ECO:0000313" key="2">
    <source>
        <dbReference type="EMBL" id="KAL3698606.1"/>
    </source>
</evidence>
<feature type="region of interest" description="Disordered" evidence="1">
    <location>
        <begin position="316"/>
        <end position="579"/>
    </location>
</feature>
<feature type="compositionally biased region" description="Basic residues" evidence="1">
    <location>
        <begin position="348"/>
        <end position="358"/>
    </location>
</feature>
<dbReference type="AlphaFoldDB" id="A0ABD3I8K1"/>
<reference evidence="2 3" key="1">
    <citation type="submission" date="2024-09" db="EMBL/GenBank/DDBJ databases">
        <title>Chromosome-scale assembly of Riccia sorocarpa.</title>
        <authorList>
            <person name="Paukszto L."/>
        </authorList>
    </citation>
    <scope>NUCLEOTIDE SEQUENCE [LARGE SCALE GENOMIC DNA]</scope>
    <source>
        <strain evidence="2">LP-2024</strain>
        <tissue evidence="2">Aerial parts of the thallus</tissue>
    </source>
</reference>
<feature type="region of interest" description="Disordered" evidence="1">
    <location>
        <begin position="48"/>
        <end position="102"/>
    </location>
</feature>
<organism evidence="2 3">
    <name type="scientific">Riccia sorocarpa</name>
    <dbReference type="NCBI Taxonomy" id="122646"/>
    <lineage>
        <taxon>Eukaryota</taxon>
        <taxon>Viridiplantae</taxon>
        <taxon>Streptophyta</taxon>
        <taxon>Embryophyta</taxon>
        <taxon>Marchantiophyta</taxon>
        <taxon>Marchantiopsida</taxon>
        <taxon>Marchantiidae</taxon>
        <taxon>Marchantiales</taxon>
        <taxon>Ricciaceae</taxon>
        <taxon>Riccia</taxon>
    </lineage>
</organism>
<evidence type="ECO:0000256" key="1">
    <source>
        <dbReference type="SAM" id="MobiDB-lite"/>
    </source>
</evidence>
<feature type="compositionally biased region" description="Low complexity" evidence="1">
    <location>
        <begin position="802"/>
        <end position="811"/>
    </location>
</feature>
<proteinExistence type="predicted"/>
<evidence type="ECO:0000313" key="3">
    <source>
        <dbReference type="Proteomes" id="UP001633002"/>
    </source>
</evidence>
<dbReference type="Proteomes" id="UP001633002">
    <property type="component" value="Unassembled WGS sequence"/>
</dbReference>
<accession>A0ABD3I8K1</accession>
<sequence>MQYPIEDQAELVWIDNFEEVLAEATRGVVQTYLTGPFSKKVEKKVTLSIESERELSRETRGEGVDEQSGKITVSKEADSTSKGRDSEPEGVSTSKGRDRIGGSAVVQPENHFVVLIEQAAEQTDTMARKPGNKKNEVAESNQNDEVIFGHEAIPGRRVYNCYLKDLVATDWTDEDEAVLWLQQFGALQTMNLSHIAPKLIKEMTNSFNGLTNRITIGPNTHILNEDLVADVWQIPNEGIKPPRNPTLDLGRLHEAYPDYAIAQPVVNTLNGGKKSRGLRTELWKLKLAQKGEVYKCEAGPHLTVLAEYLASERQEEQKKKWQQAGHPANKPTPKTPVKQSGTTQVKPSGKKPVTHAKKVKADTKKTQESPSQRTRAAKRKLADDSHDGRRNRRRKVQIEVEDSEEQEDPEETELSESESGETLRSGTDVTSESSGESTAESSGDSSGESGEDQQEVTHPYRQPKPQSIPSEDSMEKKERVRNFGGRLLDTITTSSSEDTGGPPGFAPLLQALGEAGELKRSERIPDVTLPTDSSSDPDQYKQNRRKGGRGAQGSDRLRKRLKKGKKPQKTLLGDPARQADAQILEMEKEEPARKKINPVEAIMNAVVSKPMDVFKDDQADLRLQSVVNNALEKTVQVKMSENIPLPTAFKQVMATPIVATPATNRPAATVVEPLPTRFEPMGDPMRPWEYVDVHAKAPSLHMNEVIRNDMDQSLVPAHEDLFAFVKERVEQRKRDQEELFSRVFTRNPVPRPGQLNPEFCFRSRGTDMGHVELRRQFFADSGGPSDPRPTRDRGSFQEERGTSGPSSSNGGPTPPDSPGKAK</sequence>
<comment type="caution">
    <text evidence="2">The sequence shown here is derived from an EMBL/GenBank/DDBJ whole genome shotgun (WGS) entry which is preliminary data.</text>
</comment>
<keyword evidence="3" id="KW-1185">Reference proteome</keyword>